<dbReference type="AlphaFoldDB" id="A0A9W4UEG4"/>
<dbReference type="EMBL" id="CAOQHR010000003">
    <property type="protein sequence ID" value="CAI6332818.1"/>
    <property type="molecule type" value="Genomic_DNA"/>
</dbReference>
<comment type="caution">
    <text evidence="2">The sequence shown here is derived from an EMBL/GenBank/DDBJ whole genome shotgun (WGS) entry which is preliminary data.</text>
</comment>
<reference evidence="2" key="1">
    <citation type="submission" date="2023-01" db="EMBL/GenBank/DDBJ databases">
        <authorList>
            <person name="Van Ghelder C."/>
            <person name="Rancurel C."/>
        </authorList>
    </citation>
    <scope>NUCLEOTIDE SEQUENCE</scope>
    <source>
        <strain evidence="2">CNCM I-4278</strain>
    </source>
</reference>
<keyword evidence="3" id="KW-1185">Reference proteome</keyword>
<gene>
    <name evidence="2" type="ORF">PDIGIT_LOCUS5850</name>
</gene>
<organism evidence="2 3">
    <name type="scientific">Periconia digitata</name>
    <dbReference type="NCBI Taxonomy" id="1303443"/>
    <lineage>
        <taxon>Eukaryota</taxon>
        <taxon>Fungi</taxon>
        <taxon>Dikarya</taxon>
        <taxon>Ascomycota</taxon>
        <taxon>Pezizomycotina</taxon>
        <taxon>Dothideomycetes</taxon>
        <taxon>Pleosporomycetidae</taxon>
        <taxon>Pleosporales</taxon>
        <taxon>Massarineae</taxon>
        <taxon>Periconiaceae</taxon>
        <taxon>Periconia</taxon>
    </lineage>
</organism>
<name>A0A9W4UEG4_9PLEO</name>
<evidence type="ECO:0000313" key="3">
    <source>
        <dbReference type="Proteomes" id="UP001152607"/>
    </source>
</evidence>
<sequence>MAYLPPGTECNNPSPPPSQSSYLQPRVVIHSSPRPLPTLLHPLPLQQNSMPKNQEKKKREKPSIARHPSLSPFIPVNHDVPTPQHPPPTTTTPLHVSLPHIPLLSEAHNTPYIYHPLPPTRTVKK</sequence>
<accession>A0A9W4UEG4</accession>
<proteinExistence type="predicted"/>
<dbReference type="Proteomes" id="UP001152607">
    <property type="component" value="Unassembled WGS sequence"/>
</dbReference>
<evidence type="ECO:0000313" key="2">
    <source>
        <dbReference type="EMBL" id="CAI6332818.1"/>
    </source>
</evidence>
<protein>
    <submittedName>
        <fullName evidence="2">Uncharacterized protein</fullName>
    </submittedName>
</protein>
<feature type="region of interest" description="Disordered" evidence="1">
    <location>
        <begin position="1"/>
        <end position="96"/>
    </location>
</feature>
<evidence type="ECO:0000256" key="1">
    <source>
        <dbReference type="SAM" id="MobiDB-lite"/>
    </source>
</evidence>